<dbReference type="SUPFAM" id="SSF51735">
    <property type="entry name" value="NAD(P)-binding Rossmann-fold domains"/>
    <property type="match status" value="1"/>
</dbReference>
<dbReference type="PANTHER" id="PTHR43833:SF7">
    <property type="entry name" value="KTR SYSTEM POTASSIUM UPTAKE PROTEIN C"/>
    <property type="match status" value="1"/>
</dbReference>
<dbReference type="InterPro" id="IPR036721">
    <property type="entry name" value="RCK_C_sf"/>
</dbReference>
<reference evidence="3" key="1">
    <citation type="submission" date="2018-02" db="EMBL/GenBank/DDBJ databases">
        <authorList>
            <person name="Clavel T."/>
            <person name="Strowig T."/>
        </authorList>
    </citation>
    <scope>NUCLEOTIDE SEQUENCE [LARGE SCALE GENOMIC DNA]</scope>
    <source>
        <strain evidence="3">DSM 100764</strain>
    </source>
</reference>
<dbReference type="Gene3D" id="3.40.50.720">
    <property type="entry name" value="NAD(P)-binding Rossmann-like Domain"/>
    <property type="match status" value="1"/>
</dbReference>
<evidence type="ECO:0000313" key="3">
    <source>
        <dbReference type="Proteomes" id="UP000244925"/>
    </source>
</evidence>
<keyword evidence="3" id="KW-1185">Reference proteome</keyword>
<dbReference type="Gene3D" id="3.30.70.1450">
    <property type="entry name" value="Regulator of K+ conductance, C-terminal domain"/>
    <property type="match status" value="1"/>
</dbReference>
<dbReference type="Pfam" id="PF02254">
    <property type="entry name" value="TrkA_N"/>
    <property type="match status" value="1"/>
</dbReference>
<sequence>MRYLIIGLGIYGANLAIDLTNMGHEVIGADKNPSLVESIKDFISTAYIIDSTDEMSLSVLPLKNVDLVIVAIGENFGASIRTVALLKKLEVKHIFARAIDKLHEAILEGFHIDRILTPEQRAASDLVNEMGLGAEIESMRIDDEHYVLKFPAPDFFTGSRYDALDLRKTYGMDLVAVSRLKESRNLLGVNSRTLQRIFPEEDPEMEVEKGDELVCIGTADSYRKLFAHVRL</sequence>
<dbReference type="GO" id="GO:0006813">
    <property type="term" value="P:potassium ion transport"/>
    <property type="evidence" value="ECO:0007669"/>
    <property type="project" value="InterPro"/>
</dbReference>
<accession>A0A2V1IS94</accession>
<feature type="domain" description="RCK N-terminal" evidence="1">
    <location>
        <begin position="3"/>
        <end position="118"/>
    </location>
</feature>
<dbReference type="PANTHER" id="PTHR43833">
    <property type="entry name" value="POTASSIUM CHANNEL PROTEIN 2-RELATED-RELATED"/>
    <property type="match status" value="1"/>
</dbReference>
<dbReference type="Proteomes" id="UP000244925">
    <property type="component" value="Unassembled WGS sequence"/>
</dbReference>
<dbReference type="AlphaFoldDB" id="A0A2V1IS94"/>
<comment type="caution">
    <text evidence="2">The sequence shown here is derived from an EMBL/GenBank/DDBJ whole genome shotgun (WGS) entry which is preliminary data.</text>
</comment>
<dbReference type="InterPro" id="IPR050721">
    <property type="entry name" value="Trk_Ktr_HKT_K-transport"/>
</dbReference>
<proteinExistence type="predicted"/>
<gene>
    <name evidence="2" type="ORF">C5O25_07285</name>
</gene>
<evidence type="ECO:0000259" key="1">
    <source>
        <dbReference type="Pfam" id="PF02254"/>
    </source>
</evidence>
<dbReference type="InterPro" id="IPR003148">
    <property type="entry name" value="RCK_N"/>
</dbReference>
<dbReference type="RefSeq" id="WP_107036079.1">
    <property type="nucleotide sequence ID" value="NZ_CAOLHR010000021.1"/>
</dbReference>
<dbReference type="EMBL" id="PUBV01000012">
    <property type="protein sequence ID" value="PWB07500.1"/>
    <property type="molecule type" value="Genomic_DNA"/>
</dbReference>
<dbReference type="InterPro" id="IPR036291">
    <property type="entry name" value="NAD(P)-bd_dom_sf"/>
</dbReference>
<dbReference type="SUPFAM" id="SSF116726">
    <property type="entry name" value="TrkA C-terminal domain-like"/>
    <property type="match status" value="1"/>
</dbReference>
<organism evidence="2 3">
    <name type="scientific">Paramuribaculum intestinale</name>
    <dbReference type="NCBI Taxonomy" id="2094151"/>
    <lineage>
        <taxon>Bacteria</taxon>
        <taxon>Pseudomonadati</taxon>
        <taxon>Bacteroidota</taxon>
        <taxon>Bacteroidia</taxon>
        <taxon>Bacteroidales</taxon>
        <taxon>Muribaculaceae</taxon>
        <taxon>Paramuribaculum</taxon>
    </lineage>
</organism>
<evidence type="ECO:0000313" key="2">
    <source>
        <dbReference type="EMBL" id="PWB07500.1"/>
    </source>
</evidence>
<name>A0A2V1IS94_9BACT</name>
<protein>
    <submittedName>
        <fullName evidence="2">TrkA family potassium uptake protein</fullName>
    </submittedName>
</protein>